<evidence type="ECO:0000313" key="4">
    <source>
        <dbReference type="Proteomes" id="UP001180020"/>
    </source>
</evidence>
<reference evidence="3" key="1">
    <citation type="journal article" date="2023" name="Nat. Commun.">
        <title>Diploid and tetraploid genomes of Acorus and the evolution of monocots.</title>
        <authorList>
            <person name="Ma L."/>
            <person name="Liu K.W."/>
            <person name="Li Z."/>
            <person name="Hsiao Y.Y."/>
            <person name="Qi Y."/>
            <person name="Fu T."/>
            <person name="Tang G.D."/>
            <person name="Zhang D."/>
            <person name="Sun W.H."/>
            <person name="Liu D.K."/>
            <person name="Li Y."/>
            <person name="Chen G.Z."/>
            <person name="Liu X.D."/>
            <person name="Liao X.Y."/>
            <person name="Jiang Y.T."/>
            <person name="Yu X."/>
            <person name="Hao Y."/>
            <person name="Huang J."/>
            <person name="Zhao X.W."/>
            <person name="Ke S."/>
            <person name="Chen Y.Y."/>
            <person name="Wu W.L."/>
            <person name="Hsu J.L."/>
            <person name="Lin Y.F."/>
            <person name="Huang M.D."/>
            <person name="Li C.Y."/>
            <person name="Huang L."/>
            <person name="Wang Z.W."/>
            <person name="Zhao X."/>
            <person name="Zhong W.Y."/>
            <person name="Peng D.H."/>
            <person name="Ahmad S."/>
            <person name="Lan S."/>
            <person name="Zhang J.S."/>
            <person name="Tsai W.C."/>
            <person name="Van de Peer Y."/>
            <person name="Liu Z.J."/>
        </authorList>
    </citation>
    <scope>NUCLEOTIDE SEQUENCE</scope>
    <source>
        <strain evidence="3">CP</strain>
    </source>
</reference>
<keyword evidence="4" id="KW-1185">Reference proteome</keyword>
<feature type="compositionally biased region" description="Polar residues" evidence="1">
    <location>
        <begin position="368"/>
        <end position="383"/>
    </location>
</feature>
<comment type="caution">
    <text evidence="3">The sequence shown here is derived from an EMBL/GenBank/DDBJ whole genome shotgun (WGS) entry which is preliminary data.</text>
</comment>
<feature type="compositionally biased region" description="Polar residues" evidence="1">
    <location>
        <begin position="538"/>
        <end position="557"/>
    </location>
</feature>
<evidence type="ECO:0000313" key="3">
    <source>
        <dbReference type="EMBL" id="KAK1284167.1"/>
    </source>
</evidence>
<feature type="compositionally biased region" description="Pro residues" evidence="1">
    <location>
        <begin position="401"/>
        <end position="415"/>
    </location>
</feature>
<feature type="region of interest" description="Disordered" evidence="1">
    <location>
        <begin position="253"/>
        <end position="288"/>
    </location>
</feature>
<feature type="compositionally biased region" description="Polar residues" evidence="1">
    <location>
        <begin position="586"/>
        <end position="605"/>
    </location>
</feature>
<dbReference type="InterPro" id="IPR040256">
    <property type="entry name" value="At4g02000-like"/>
</dbReference>
<feature type="region of interest" description="Disordered" evidence="1">
    <location>
        <begin position="462"/>
        <end position="511"/>
    </location>
</feature>
<feature type="domain" description="DUF4283" evidence="2">
    <location>
        <begin position="13"/>
        <end position="95"/>
    </location>
</feature>
<dbReference type="PANTHER" id="PTHR31286:SF180">
    <property type="entry name" value="OS10G0362600 PROTEIN"/>
    <property type="match status" value="1"/>
</dbReference>
<accession>A0AAV9C7E6</accession>
<dbReference type="Pfam" id="PF14111">
    <property type="entry name" value="DUF4283"/>
    <property type="match status" value="1"/>
</dbReference>
<feature type="compositionally biased region" description="Low complexity" evidence="1">
    <location>
        <begin position="313"/>
        <end position="322"/>
    </location>
</feature>
<dbReference type="PANTHER" id="PTHR31286">
    <property type="entry name" value="GLYCINE-RICH CELL WALL STRUCTURAL PROTEIN 1.8-LIKE"/>
    <property type="match status" value="1"/>
</dbReference>
<name>A0AAV9C7E6_ACOCL</name>
<feature type="region of interest" description="Disordered" evidence="1">
    <location>
        <begin position="199"/>
        <end position="229"/>
    </location>
</feature>
<sequence length="659" mass="70338">MSPTEAHQASLHKHALCLVGKFAGRRPSIEAVERFVVATWRTKLPVLVGLGPNGCFRFGFQHFNDLVEVLQAVPWSLSDNVLRLKRWDAKFDPNEDFPTLVPIWVRLRNISFELFSPDLLFTIGKAIGKPLRIDEFTLTLKRLTYARICIELNPAMDLPQHIEVITSEGILQILVEYENLPSPCTSCNQMGHPTWSCPHRTKKDKGKGPMIDHQQPPQKAGATPSEDPLAPSTFHQTPFRPAVMVNATPSVTRGPAITTLDGRSDPTPLHTVPHGPTIPTSSSPHDAPKVSFAEGVAALGPTITGPRLHALQSSPCSSTPRPTTTPPPWGPIRSPLPLAPKPLGPMDSPAHTGHPSLHLAHPPPSMPTPTGHSPSVWPTSPHQNPFYRPPPTSPPSITLPSPEPGNPSRPPPTLPPLDMATFPDSILASIAPILDNPHANAPISSDAPPPHDDWETLIPPSAMPHPPPRTSILGPHPSDIPALIPAPTPTNPPFPCLTSLSVPISSDSDSSLVAAKTSLDTTISSGAESLDHTLGSLDPNSKSGARNPITATPSPGDSSEAALQATGLSSFDPNTSSGAITRGETKTSLDFNSSSRDDTQLAQTNPTPSTSDSSSSKDPTFSIVPYRKSARQGTKQARKQAPLPTGEGVTTRRRAGQHP</sequence>
<organism evidence="3 4">
    <name type="scientific">Acorus calamus</name>
    <name type="common">Sweet flag</name>
    <dbReference type="NCBI Taxonomy" id="4465"/>
    <lineage>
        <taxon>Eukaryota</taxon>
        <taxon>Viridiplantae</taxon>
        <taxon>Streptophyta</taxon>
        <taxon>Embryophyta</taxon>
        <taxon>Tracheophyta</taxon>
        <taxon>Spermatophyta</taxon>
        <taxon>Magnoliopsida</taxon>
        <taxon>Liliopsida</taxon>
        <taxon>Acoraceae</taxon>
        <taxon>Acorus</taxon>
    </lineage>
</organism>
<gene>
    <name evidence="3" type="ORF">QJS10_CPB21g01737</name>
</gene>
<evidence type="ECO:0000256" key="1">
    <source>
        <dbReference type="SAM" id="MobiDB-lite"/>
    </source>
</evidence>
<dbReference type="Proteomes" id="UP001180020">
    <property type="component" value="Unassembled WGS sequence"/>
</dbReference>
<reference evidence="3" key="2">
    <citation type="submission" date="2023-06" db="EMBL/GenBank/DDBJ databases">
        <authorList>
            <person name="Ma L."/>
            <person name="Liu K.-W."/>
            <person name="Li Z."/>
            <person name="Hsiao Y.-Y."/>
            <person name="Qi Y."/>
            <person name="Fu T."/>
            <person name="Tang G."/>
            <person name="Zhang D."/>
            <person name="Sun W.-H."/>
            <person name="Liu D.-K."/>
            <person name="Li Y."/>
            <person name="Chen G.-Z."/>
            <person name="Liu X.-D."/>
            <person name="Liao X.-Y."/>
            <person name="Jiang Y.-T."/>
            <person name="Yu X."/>
            <person name="Hao Y."/>
            <person name="Huang J."/>
            <person name="Zhao X.-W."/>
            <person name="Ke S."/>
            <person name="Chen Y.-Y."/>
            <person name="Wu W.-L."/>
            <person name="Hsu J.-L."/>
            <person name="Lin Y.-F."/>
            <person name="Huang M.-D."/>
            <person name="Li C.-Y."/>
            <person name="Huang L."/>
            <person name="Wang Z.-W."/>
            <person name="Zhao X."/>
            <person name="Zhong W.-Y."/>
            <person name="Peng D.-H."/>
            <person name="Ahmad S."/>
            <person name="Lan S."/>
            <person name="Zhang J.-S."/>
            <person name="Tsai W.-C."/>
            <person name="Van De Peer Y."/>
            <person name="Liu Z.-J."/>
        </authorList>
    </citation>
    <scope>NUCLEOTIDE SEQUENCE</scope>
    <source>
        <strain evidence="3">CP</strain>
        <tissue evidence="3">Leaves</tissue>
    </source>
</reference>
<feature type="compositionally biased region" description="Pro residues" evidence="1">
    <location>
        <begin position="484"/>
        <end position="495"/>
    </location>
</feature>
<feature type="compositionally biased region" description="Low complexity" evidence="1">
    <location>
        <begin position="499"/>
        <end position="511"/>
    </location>
</feature>
<feature type="region of interest" description="Disordered" evidence="1">
    <location>
        <begin position="524"/>
        <end position="659"/>
    </location>
</feature>
<dbReference type="InterPro" id="IPR025558">
    <property type="entry name" value="DUF4283"/>
</dbReference>
<evidence type="ECO:0000259" key="2">
    <source>
        <dbReference type="Pfam" id="PF14111"/>
    </source>
</evidence>
<feature type="compositionally biased region" description="Low complexity" evidence="1">
    <location>
        <begin position="606"/>
        <end position="622"/>
    </location>
</feature>
<protein>
    <recommendedName>
        <fullName evidence="2">DUF4283 domain-containing protein</fullName>
    </recommendedName>
</protein>
<dbReference type="AlphaFoldDB" id="A0AAV9C7E6"/>
<feature type="compositionally biased region" description="Polar residues" evidence="1">
    <location>
        <begin position="566"/>
        <end position="579"/>
    </location>
</feature>
<dbReference type="EMBL" id="JAUJYO010000021">
    <property type="protein sequence ID" value="KAK1284167.1"/>
    <property type="molecule type" value="Genomic_DNA"/>
</dbReference>
<proteinExistence type="predicted"/>
<feature type="region of interest" description="Disordered" evidence="1">
    <location>
        <begin position="305"/>
        <end position="418"/>
    </location>
</feature>